<organism evidence="1 2">
    <name type="scientific">Cetraspora pellucida</name>
    <dbReference type="NCBI Taxonomy" id="1433469"/>
    <lineage>
        <taxon>Eukaryota</taxon>
        <taxon>Fungi</taxon>
        <taxon>Fungi incertae sedis</taxon>
        <taxon>Mucoromycota</taxon>
        <taxon>Glomeromycotina</taxon>
        <taxon>Glomeromycetes</taxon>
        <taxon>Diversisporales</taxon>
        <taxon>Gigasporaceae</taxon>
        <taxon>Cetraspora</taxon>
    </lineage>
</organism>
<gene>
    <name evidence="1" type="ORF">CPELLU_LOCUS2323</name>
</gene>
<proteinExistence type="predicted"/>
<dbReference type="Gene3D" id="3.10.10.10">
    <property type="entry name" value="HIV Type 1 Reverse Transcriptase, subunit A, domain 1"/>
    <property type="match status" value="1"/>
</dbReference>
<dbReference type="Proteomes" id="UP000789759">
    <property type="component" value="Unassembled WGS sequence"/>
</dbReference>
<dbReference type="OrthoDB" id="3262920at2759"/>
<dbReference type="PANTHER" id="PTHR15503">
    <property type="entry name" value="LDOC1 RELATED"/>
    <property type="match status" value="1"/>
</dbReference>
<dbReference type="AlphaFoldDB" id="A0A9N8ZJR6"/>
<keyword evidence="2" id="KW-1185">Reference proteome</keyword>
<dbReference type="InterPro" id="IPR043502">
    <property type="entry name" value="DNA/RNA_pol_sf"/>
</dbReference>
<dbReference type="InterPro" id="IPR032567">
    <property type="entry name" value="RTL1-rel"/>
</dbReference>
<evidence type="ECO:0000313" key="1">
    <source>
        <dbReference type="EMBL" id="CAG8498286.1"/>
    </source>
</evidence>
<comment type="caution">
    <text evidence="1">The sequence shown here is derived from an EMBL/GenBank/DDBJ whole genome shotgun (WGS) entry which is preliminary data.</text>
</comment>
<sequence>MARNCFNKSNTQPKINSIVIPKEFSGKEQPQSHLLKGHKVNILALIDSGTSACFLDIIFAKKHNISFQKKETLLTVEDFSDVFNKIKADKLPVNRRYDCAIDLLPDTQPPWGPIYELFTQELEVLRKYIEKNLEKGFIRHSKSPADGPK</sequence>
<dbReference type="EMBL" id="CAJVQA010000982">
    <property type="protein sequence ID" value="CAG8498286.1"/>
    <property type="molecule type" value="Genomic_DNA"/>
</dbReference>
<accession>A0A9N8ZJR6</accession>
<dbReference type="SUPFAM" id="SSF56672">
    <property type="entry name" value="DNA/RNA polymerases"/>
    <property type="match status" value="1"/>
</dbReference>
<protein>
    <submittedName>
        <fullName evidence="1">15915_t:CDS:1</fullName>
    </submittedName>
</protein>
<reference evidence="1" key="1">
    <citation type="submission" date="2021-06" db="EMBL/GenBank/DDBJ databases">
        <authorList>
            <person name="Kallberg Y."/>
            <person name="Tangrot J."/>
            <person name="Rosling A."/>
        </authorList>
    </citation>
    <scope>NUCLEOTIDE SEQUENCE</scope>
    <source>
        <strain evidence="1">FL966</strain>
    </source>
</reference>
<dbReference type="PANTHER" id="PTHR15503:SF22">
    <property type="entry name" value="TRANSPOSON TY3-I GAG POLYPROTEIN"/>
    <property type="match status" value="1"/>
</dbReference>
<evidence type="ECO:0000313" key="2">
    <source>
        <dbReference type="Proteomes" id="UP000789759"/>
    </source>
</evidence>
<name>A0A9N8ZJR6_9GLOM</name>